<evidence type="ECO:0000313" key="2">
    <source>
        <dbReference type="Proteomes" id="UP000691718"/>
    </source>
</evidence>
<dbReference type="AlphaFoldDB" id="A0A8S3W6W4"/>
<name>A0A8S3W6W4_PARAO</name>
<dbReference type="Proteomes" id="UP000691718">
    <property type="component" value="Unassembled WGS sequence"/>
</dbReference>
<accession>A0A8S3W6W4</accession>
<protein>
    <submittedName>
        <fullName evidence="1">(apollo) hypothetical protein</fullName>
    </submittedName>
</protein>
<proteinExistence type="predicted"/>
<comment type="caution">
    <text evidence="1">The sequence shown here is derived from an EMBL/GenBank/DDBJ whole genome shotgun (WGS) entry which is preliminary data.</text>
</comment>
<organism evidence="1 2">
    <name type="scientific">Parnassius apollo</name>
    <name type="common">Apollo butterfly</name>
    <name type="synonym">Papilio apollo</name>
    <dbReference type="NCBI Taxonomy" id="110799"/>
    <lineage>
        <taxon>Eukaryota</taxon>
        <taxon>Metazoa</taxon>
        <taxon>Ecdysozoa</taxon>
        <taxon>Arthropoda</taxon>
        <taxon>Hexapoda</taxon>
        <taxon>Insecta</taxon>
        <taxon>Pterygota</taxon>
        <taxon>Neoptera</taxon>
        <taxon>Endopterygota</taxon>
        <taxon>Lepidoptera</taxon>
        <taxon>Glossata</taxon>
        <taxon>Ditrysia</taxon>
        <taxon>Papilionoidea</taxon>
        <taxon>Papilionidae</taxon>
        <taxon>Parnassiinae</taxon>
        <taxon>Parnassini</taxon>
        <taxon>Parnassius</taxon>
        <taxon>Parnassius</taxon>
    </lineage>
</organism>
<gene>
    <name evidence="1" type="ORF">PAPOLLO_LOCUS2795</name>
</gene>
<evidence type="ECO:0000313" key="1">
    <source>
        <dbReference type="EMBL" id="CAG4943982.1"/>
    </source>
</evidence>
<dbReference type="OrthoDB" id="6340111at2759"/>
<dbReference type="EMBL" id="CAJQZP010000178">
    <property type="protein sequence ID" value="CAG4943982.1"/>
    <property type="molecule type" value="Genomic_DNA"/>
</dbReference>
<sequence>MHEFNGQVYFHKHDYSNLIRARGNMKAFTRKAETGSSFKTGGVPAKPIPLPYQGAIMSTVEEAAPVIICEVKNSYDSDGCLLSSLERRK</sequence>
<keyword evidence="2" id="KW-1185">Reference proteome</keyword>
<reference evidence="1" key="1">
    <citation type="submission" date="2021-04" db="EMBL/GenBank/DDBJ databases">
        <authorList>
            <person name="Tunstrom K."/>
        </authorList>
    </citation>
    <scope>NUCLEOTIDE SEQUENCE</scope>
</reference>